<dbReference type="EMBL" id="MN740841">
    <property type="protein sequence ID" value="QHU14532.1"/>
    <property type="molecule type" value="Genomic_DNA"/>
</dbReference>
<name>A0A6C0K901_9ZZZZ</name>
<protein>
    <submittedName>
        <fullName evidence="1">Uncharacterized protein</fullName>
    </submittedName>
</protein>
<evidence type="ECO:0000313" key="1">
    <source>
        <dbReference type="EMBL" id="QHU14532.1"/>
    </source>
</evidence>
<dbReference type="AlphaFoldDB" id="A0A6C0K901"/>
<accession>A0A6C0K901</accession>
<proteinExistence type="predicted"/>
<sequence>MITVIIVSFLSGTCSTYLYLKAVWSQELDKAIFDARLAFAEEIHQDLV</sequence>
<organism evidence="1">
    <name type="scientific">viral metagenome</name>
    <dbReference type="NCBI Taxonomy" id="1070528"/>
    <lineage>
        <taxon>unclassified sequences</taxon>
        <taxon>metagenomes</taxon>
        <taxon>organismal metagenomes</taxon>
    </lineage>
</organism>
<reference evidence="1" key="1">
    <citation type="journal article" date="2020" name="Nature">
        <title>Giant virus diversity and host interactions through global metagenomics.</title>
        <authorList>
            <person name="Schulz F."/>
            <person name="Roux S."/>
            <person name="Paez-Espino D."/>
            <person name="Jungbluth S."/>
            <person name="Walsh D.A."/>
            <person name="Denef V.J."/>
            <person name="McMahon K.D."/>
            <person name="Konstantinidis K.T."/>
            <person name="Eloe-Fadrosh E.A."/>
            <person name="Kyrpides N.C."/>
            <person name="Woyke T."/>
        </authorList>
    </citation>
    <scope>NUCLEOTIDE SEQUENCE</scope>
    <source>
        <strain evidence="1">GVMAG-S-1102113-118</strain>
    </source>
</reference>